<dbReference type="AlphaFoldDB" id="F0QVU8"/>
<dbReference type="Gene3D" id="3.40.50.300">
    <property type="entry name" value="P-loop containing nucleotide triphosphate hydrolases"/>
    <property type="match status" value="1"/>
</dbReference>
<organism evidence="1 2">
    <name type="scientific">Vulcanisaeta moutnovskia (strain 768-28)</name>
    <dbReference type="NCBI Taxonomy" id="985053"/>
    <lineage>
        <taxon>Archaea</taxon>
        <taxon>Thermoproteota</taxon>
        <taxon>Thermoprotei</taxon>
        <taxon>Thermoproteales</taxon>
        <taxon>Thermoproteaceae</taxon>
        <taxon>Vulcanisaeta</taxon>
    </lineage>
</organism>
<keyword evidence="2" id="KW-1185">Reference proteome</keyword>
<dbReference type="EMBL" id="CP002529">
    <property type="protein sequence ID" value="ADY02122.1"/>
    <property type="molecule type" value="Genomic_DNA"/>
</dbReference>
<accession>F0QVU8</accession>
<dbReference type="HOGENOM" id="CLU_2565945_0_0_2"/>
<evidence type="ECO:0000313" key="1">
    <source>
        <dbReference type="EMBL" id="ADY02122.1"/>
    </source>
</evidence>
<gene>
    <name evidence="1" type="ordered locus">VMUT_1921</name>
</gene>
<reference evidence="1 2" key="1">
    <citation type="journal article" date="2011" name="J. Bacteriol.">
        <title>Complete genome sequence of 'Vulcanisaeta moutnovskia' strain 768-28, a novel member of the hyperthermophilic crenarchaeal genus vulcanisaeta.</title>
        <authorList>
            <person name="Gumerov V.M."/>
            <person name="Mardanov A.V."/>
            <person name="Beletsky A.V."/>
            <person name="Prokofeva M.I."/>
            <person name="Bonch-Osmolovskaya E.A."/>
            <person name="Ravin N.V."/>
            <person name="Skryabin K.G."/>
        </authorList>
    </citation>
    <scope>NUCLEOTIDE SEQUENCE [LARGE SCALE GENOMIC DNA]</scope>
    <source>
        <strain evidence="1 2">768-28</strain>
    </source>
</reference>
<evidence type="ECO:0000313" key="2">
    <source>
        <dbReference type="Proteomes" id="UP000007485"/>
    </source>
</evidence>
<dbReference type="PANTHER" id="PTHR34301">
    <property type="entry name" value="DNA-BINDING PROTEIN-RELATED"/>
    <property type="match status" value="1"/>
</dbReference>
<sequence length="81" mass="9232">MRVVVAFDEAQRLRDPLSSEVLNALAHAYDFNGNITFIFMDSEVDLLYDFIGIEDPSSPLFGRYFYEVKMKMLTSIVTSGL</sequence>
<dbReference type="OrthoDB" id="132045at2157"/>
<dbReference type="RefSeq" id="WP_013605284.1">
    <property type="nucleotide sequence ID" value="NC_015151.1"/>
</dbReference>
<dbReference type="InterPro" id="IPR027417">
    <property type="entry name" value="P-loop_NTPase"/>
</dbReference>
<protein>
    <submittedName>
        <fullName evidence="1">ATPase</fullName>
    </submittedName>
</protein>
<dbReference type="PANTHER" id="PTHR34301:SF8">
    <property type="entry name" value="ATPASE DOMAIN-CONTAINING PROTEIN"/>
    <property type="match status" value="1"/>
</dbReference>
<dbReference type="KEGG" id="vmo:VMUT_1921"/>
<dbReference type="GeneID" id="25395240"/>
<proteinExistence type="predicted"/>
<dbReference type="eggNOG" id="arCOG03169">
    <property type="taxonomic scope" value="Archaea"/>
</dbReference>
<name>F0QVU8_VULM7</name>
<dbReference type="Proteomes" id="UP000007485">
    <property type="component" value="Chromosome"/>
</dbReference>
<dbReference type="SUPFAM" id="SSF52540">
    <property type="entry name" value="P-loop containing nucleoside triphosphate hydrolases"/>
    <property type="match status" value="1"/>
</dbReference>